<dbReference type="InterPro" id="IPR008978">
    <property type="entry name" value="HSP20-like_chaperone"/>
</dbReference>
<dbReference type="EMBL" id="AP008231">
    <property type="protein sequence ID" value="BAD79450.1"/>
    <property type="molecule type" value="Genomic_DNA"/>
</dbReference>
<reference evidence="1 2" key="1">
    <citation type="journal article" date="2007" name="Photosyn. Res.">
        <title>Complete nucleotide sequence of the freshwater unicellular cyanobacterium Synechococcus elongatus PCC 6301 chromosome: gene content and organization.</title>
        <authorList>
            <person name="Sugita C."/>
            <person name="Ogata K."/>
            <person name="Shikata M."/>
            <person name="Jikuya H."/>
            <person name="Takano J."/>
            <person name="Furumichi M."/>
            <person name="Kanehisa M."/>
            <person name="Omata T."/>
            <person name="Sugiura M."/>
            <person name="Sugita M."/>
        </authorList>
    </citation>
    <scope>NUCLEOTIDE SEQUENCE [LARGE SCALE GENOMIC DNA]</scope>
    <source>
        <strain evidence="2">ATCC 27144 / PCC 6301 / SAUG 1402/1</strain>
    </source>
</reference>
<gene>
    <name evidence="1" type="ordered locus">syc1260_d</name>
</gene>
<proteinExistence type="predicted"/>
<name>A0A0H3K2I1_SYNP6</name>
<organism evidence="1 2">
    <name type="scientific">Synechococcus sp. (strain ATCC 27144 / PCC 6301 / SAUG 1402/1)</name>
    <name type="common">Anacystis nidulans</name>
    <dbReference type="NCBI Taxonomy" id="269084"/>
    <lineage>
        <taxon>Bacteria</taxon>
        <taxon>Bacillati</taxon>
        <taxon>Cyanobacteriota</taxon>
        <taxon>Cyanophyceae</taxon>
        <taxon>Synechococcales</taxon>
        <taxon>Synechococcaceae</taxon>
        <taxon>Synechococcus</taxon>
    </lineage>
</organism>
<evidence type="ECO:0008006" key="3">
    <source>
        <dbReference type="Google" id="ProtNLM"/>
    </source>
</evidence>
<accession>A0A0H3K2I1</accession>
<dbReference type="Proteomes" id="UP000001175">
    <property type="component" value="Chromosome"/>
</dbReference>
<dbReference type="KEGG" id="syc:syc1260_d"/>
<dbReference type="CDD" id="cd00298">
    <property type="entry name" value="ACD_sHsps_p23-like"/>
    <property type="match status" value="1"/>
</dbReference>
<evidence type="ECO:0000313" key="1">
    <source>
        <dbReference type="EMBL" id="BAD79450.1"/>
    </source>
</evidence>
<dbReference type="AlphaFoldDB" id="A0A0H3K2I1"/>
<evidence type="ECO:0000313" key="2">
    <source>
        <dbReference type="Proteomes" id="UP000001175"/>
    </source>
</evidence>
<sequence length="162" mass="18773">MIEVFSSGDLMMLRLLHWRSAVPDPALAWTPIVMGTALQMEETPTTLRLSLPLNQWDPKTIRVQIEDNCLRLQGYNQLCSPYGSRWQVAQQLLTLPCPVRADQYLTAVESDRLVLTLIKVQPQASLAAQPFQIWELWKQAWQRGRHRLGQQLRQWSDRLLTP</sequence>
<dbReference type="SUPFAM" id="SSF49764">
    <property type="entry name" value="HSP20-like chaperones"/>
    <property type="match status" value="1"/>
</dbReference>
<protein>
    <recommendedName>
        <fullName evidence="3">SHSP domain-containing protein</fullName>
    </recommendedName>
</protein>